<dbReference type="Proteomes" id="UP000237000">
    <property type="component" value="Unassembled WGS sequence"/>
</dbReference>
<evidence type="ECO:0000313" key="2">
    <source>
        <dbReference type="Proteomes" id="UP000237000"/>
    </source>
</evidence>
<sequence>MASTQGHSTYCCKFIEALPDDMIPVSVPACLCKLLRDMISDLLANFNDLPDAAALGGLDLTDVVHQNCRLPSYVRPN</sequence>
<dbReference type="EMBL" id="JXTC01000061">
    <property type="protein sequence ID" value="PON92975.1"/>
    <property type="molecule type" value="Genomic_DNA"/>
</dbReference>
<reference evidence="2" key="1">
    <citation type="submission" date="2016-06" db="EMBL/GenBank/DDBJ databases">
        <title>Parallel loss of symbiosis genes in relatives of nitrogen-fixing non-legume Parasponia.</title>
        <authorList>
            <person name="Van Velzen R."/>
            <person name="Holmer R."/>
            <person name="Bu F."/>
            <person name="Rutten L."/>
            <person name="Van Zeijl A."/>
            <person name="Liu W."/>
            <person name="Santuari L."/>
            <person name="Cao Q."/>
            <person name="Sharma T."/>
            <person name="Shen D."/>
            <person name="Roswanjaya Y."/>
            <person name="Wardhani T."/>
            <person name="Kalhor M.S."/>
            <person name="Jansen J."/>
            <person name="Van den Hoogen J."/>
            <person name="Gungor B."/>
            <person name="Hartog M."/>
            <person name="Hontelez J."/>
            <person name="Verver J."/>
            <person name="Yang W.-C."/>
            <person name="Schijlen E."/>
            <person name="Repin R."/>
            <person name="Schilthuizen M."/>
            <person name="Schranz E."/>
            <person name="Heidstra R."/>
            <person name="Miyata K."/>
            <person name="Fedorova E."/>
            <person name="Kohlen W."/>
            <person name="Bisseling T."/>
            <person name="Smit S."/>
            <person name="Geurts R."/>
        </authorList>
    </citation>
    <scope>NUCLEOTIDE SEQUENCE [LARGE SCALE GENOMIC DNA]</scope>
    <source>
        <strain evidence="2">cv. RG33-2</strain>
    </source>
</reference>
<dbReference type="OrthoDB" id="10442098at2759"/>
<keyword evidence="2" id="KW-1185">Reference proteome</keyword>
<comment type="caution">
    <text evidence="1">The sequence shown here is derived from an EMBL/GenBank/DDBJ whole genome shotgun (WGS) entry which is preliminary data.</text>
</comment>
<name>A0A2P5F5B4_TREOI</name>
<organism evidence="1 2">
    <name type="scientific">Trema orientale</name>
    <name type="common">Charcoal tree</name>
    <name type="synonym">Celtis orientalis</name>
    <dbReference type="NCBI Taxonomy" id="63057"/>
    <lineage>
        <taxon>Eukaryota</taxon>
        <taxon>Viridiplantae</taxon>
        <taxon>Streptophyta</taxon>
        <taxon>Embryophyta</taxon>
        <taxon>Tracheophyta</taxon>
        <taxon>Spermatophyta</taxon>
        <taxon>Magnoliopsida</taxon>
        <taxon>eudicotyledons</taxon>
        <taxon>Gunneridae</taxon>
        <taxon>Pentapetalae</taxon>
        <taxon>rosids</taxon>
        <taxon>fabids</taxon>
        <taxon>Rosales</taxon>
        <taxon>Cannabaceae</taxon>
        <taxon>Trema</taxon>
    </lineage>
</organism>
<dbReference type="AlphaFoldDB" id="A0A2P5F5B4"/>
<proteinExistence type="predicted"/>
<protein>
    <submittedName>
        <fullName evidence="1">Uncharacterized protein</fullName>
    </submittedName>
</protein>
<accession>A0A2P5F5B4</accession>
<gene>
    <name evidence="1" type="ORF">TorRG33x02_112540</name>
</gene>
<evidence type="ECO:0000313" key="1">
    <source>
        <dbReference type="EMBL" id="PON92975.1"/>
    </source>
</evidence>
<dbReference type="InParanoid" id="A0A2P5F5B4"/>